<proteinExistence type="predicted"/>
<dbReference type="EMBL" id="JAVFWL010000005">
    <property type="protein sequence ID" value="KAK6753619.1"/>
    <property type="molecule type" value="Genomic_DNA"/>
</dbReference>
<reference evidence="2 3" key="1">
    <citation type="submission" date="2023-08" db="EMBL/GenBank/DDBJ databases">
        <title>A Necator americanus chromosomal reference genome.</title>
        <authorList>
            <person name="Ilik V."/>
            <person name="Petrzelkova K.J."/>
            <person name="Pardy F."/>
            <person name="Fuh T."/>
            <person name="Niatou-Singa F.S."/>
            <person name="Gouil Q."/>
            <person name="Baker L."/>
            <person name="Ritchie M.E."/>
            <person name="Jex A.R."/>
            <person name="Gazzola D."/>
            <person name="Li H."/>
            <person name="Toshio Fujiwara R."/>
            <person name="Zhan B."/>
            <person name="Aroian R.V."/>
            <person name="Pafco B."/>
            <person name="Schwarz E.M."/>
        </authorList>
    </citation>
    <scope>NUCLEOTIDE SEQUENCE [LARGE SCALE GENOMIC DNA]</scope>
    <source>
        <strain evidence="2 3">Aroian</strain>
        <tissue evidence="2">Whole animal</tissue>
    </source>
</reference>
<evidence type="ECO:0000313" key="2">
    <source>
        <dbReference type="EMBL" id="KAK6753619.1"/>
    </source>
</evidence>
<organism evidence="2 3">
    <name type="scientific">Necator americanus</name>
    <name type="common">Human hookworm</name>
    <dbReference type="NCBI Taxonomy" id="51031"/>
    <lineage>
        <taxon>Eukaryota</taxon>
        <taxon>Metazoa</taxon>
        <taxon>Ecdysozoa</taxon>
        <taxon>Nematoda</taxon>
        <taxon>Chromadorea</taxon>
        <taxon>Rhabditida</taxon>
        <taxon>Rhabditina</taxon>
        <taxon>Rhabditomorpha</taxon>
        <taxon>Strongyloidea</taxon>
        <taxon>Ancylostomatidae</taxon>
        <taxon>Bunostominae</taxon>
        <taxon>Necator</taxon>
    </lineage>
</organism>
<gene>
    <name evidence="2" type="primary">Necator_chrV.g17709</name>
    <name evidence="2" type="ORF">RB195_012919</name>
</gene>
<evidence type="ECO:0000313" key="3">
    <source>
        <dbReference type="Proteomes" id="UP001303046"/>
    </source>
</evidence>
<keyword evidence="3" id="KW-1185">Reference proteome</keyword>
<sequence length="89" mass="10039">MTIRNAKDMPRLWKKTMRGNMTTESPRNMLMILMRIDRLRTLLNPESPTRLRSSVTVPEGKLCNIREASPPALEHLSMLYGSAATPAAT</sequence>
<protein>
    <submittedName>
        <fullName evidence="2">Uncharacterized protein</fullName>
    </submittedName>
</protein>
<evidence type="ECO:0000256" key="1">
    <source>
        <dbReference type="SAM" id="MobiDB-lite"/>
    </source>
</evidence>
<accession>A0ABR1DT48</accession>
<dbReference type="Proteomes" id="UP001303046">
    <property type="component" value="Unassembled WGS sequence"/>
</dbReference>
<comment type="caution">
    <text evidence="2">The sequence shown here is derived from an EMBL/GenBank/DDBJ whole genome shotgun (WGS) entry which is preliminary data.</text>
</comment>
<feature type="compositionally biased region" description="Basic and acidic residues" evidence="1">
    <location>
        <begin position="1"/>
        <end position="11"/>
    </location>
</feature>
<feature type="region of interest" description="Disordered" evidence="1">
    <location>
        <begin position="1"/>
        <end position="20"/>
    </location>
</feature>
<name>A0ABR1DT48_NECAM</name>